<dbReference type="EMBL" id="JACAZF010000005">
    <property type="protein sequence ID" value="KAF7303411.1"/>
    <property type="molecule type" value="Genomic_DNA"/>
</dbReference>
<dbReference type="OrthoDB" id="2576233at2759"/>
<protein>
    <recommendedName>
        <fullName evidence="4">C2H2-type domain-containing protein</fullName>
    </recommendedName>
</protein>
<dbReference type="InterPro" id="IPR041078">
    <property type="entry name" value="Plavaka"/>
</dbReference>
<proteinExistence type="predicted"/>
<organism evidence="2 3">
    <name type="scientific">Mycena indigotica</name>
    <dbReference type="NCBI Taxonomy" id="2126181"/>
    <lineage>
        <taxon>Eukaryota</taxon>
        <taxon>Fungi</taxon>
        <taxon>Dikarya</taxon>
        <taxon>Basidiomycota</taxon>
        <taxon>Agaricomycotina</taxon>
        <taxon>Agaricomycetes</taxon>
        <taxon>Agaricomycetidae</taxon>
        <taxon>Agaricales</taxon>
        <taxon>Marasmiineae</taxon>
        <taxon>Mycenaceae</taxon>
        <taxon>Mycena</taxon>
    </lineage>
</organism>
<feature type="region of interest" description="Disordered" evidence="1">
    <location>
        <begin position="40"/>
        <end position="60"/>
    </location>
</feature>
<feature type="compositionally biased region" description="Acidic residues" evidence="1">
    <location>
        <begin position="95"/>
        <end position="111"/>
    </location>
</feature>
<name>A0A8H6SQ06_9AGAR</name>
<evidence type="ECO:0008006" key="4">
    <source>
        <dbReference type="Google" id="ProtNLM"/>
    </source>
</evidence>
<evidence type="ECO:0000313" key="2">
    <source>
        <dbReference type="EMBL" id="KAF7303411.1"/>
    </source>
</evidence>
<evidence type="ECO:0000256" key="1">
    <source>
        <dbReference type="SAM" id="MobiDB-lite"/>
    </source>
</evidence>
<comment type="caution">
    <text evidence="2">The sequence shown here is derived from an EMBL/GenBank/DDBJ whole genome shotgun (WGS) entry which is preliminary data.</text>
</comment>
<dbReference type="AlphaFoldDB" id="A0A8H6SQ06"/>
<dbReference type="Pfam" id="PF18759">
    <property type="entry name" value="Plavaka"/>
    <property type="match status" value="1"/>
</dbReference>
<evidence type="ECO:0000313" key="3">
    <source>
        <dbReference type="Proteomes" id="UP000636479"/>
    </source>
</evidence>
<dbReference type="Proteomes" id="UP000636479">
    <property type="component" value="Unassembled WGS sequence"/>
</dbReference>
<reference evidence="2" key="1">
    <citation type="submission" date="2020-05" db="EMBL/GenBank/DDBJ databases">
        <title>Mycena genomes resolve the evolution of fungal bioluminescence.</title>
        <authorList>
            <person name="Tsai I.J."/>
        </authorList>
    </citation>
    <scope>NUCLEOTIDE SEQUENCE</scope>
    <source>
        <strain evidence="2">171206Taipei</strain>
    </source>
</reference>
<accession>A0A8H6SQ06</accession>
<gene>
    <name evidence="2" type="ORF">MIND_00569600</name>
</gene>
<sequence length="994" mass="111876">MPYCEGCQRSFGQNRGYSLHFLTTQNEACREIHCRMAPIAGNDTDSDDEASQHGSDSESDDALLFDEDLAQDLPLGSTHFAGDLFGADYTGSDFEGFESDEGGSDSEGEDTAADRLAAATQAVDEDGWEPERPAAAEMNLMDVDEPESTPPPLPKTRIIAEDRFHKPPVIVPFPSERAGEAISMSAGALPAHEAYRAKLGPSPSLYSPFTSQMDWAIGNWAKMRGPSSTAFTDLLKIPGVREALGLSYGSMNELNKIIDKKLPGRPKFKRAKIIVQGESFDLYFRDIIECRHYADEDQTIRLYHDMHTGRWWWSTQKEVEKNSPGATIVPIIISSDKTQLTLFGNQAAYPVYLTIGNIPKAIRRKPSYRAYVLLAYLPTANLSHITNLASRRRTLGNLFHACLTHITQPLRKAGIDGIELFTATGEAYRGHTICASYVGDYPEQILSTAAIYGDCPSCECPHGHLGDANCTCPLRNLEKILRALDTLDQGGTVYARACADARLKPIVHLFWEALPYTNFFSCITPDILHQCYQGVIKHLIAWVKEAYGEAEIDARCRRLPPNHNIRVFLKGISKLNRVSGREHDQISRFLLGIVIDLPLPGGSSPVRLVRAVRAILDFVYLAQYPMHSTETLAHLENARQRFHDNKDVFVDLGIRSDFNLPKVHSWRHYIRAIEWLGTTDNYNTEYTERLHIDLAKDAFRSTNAKDEFPQMTLWLERREKVVRHLQYIQWRLDGFPAPIIIQNLHPGIVYEHKLVMAKNPTKKSVRFSILQTEYGAADFTNALKQYIAFVNEPGLNRQQLARAAENIHLFFNSVPVFQRIKFTALDPYVLKGPEDVIVDSIHVQPENSFPNGDEIPARFDTALIQVGDTGSGIGTDGLQIGQIRVIFSLHPRASASLFPEAQPAKYLAYVEWFSHFTKQPEPNHLMYKVKRMEDTTGRRVASIIPVNNIQRSVHLLPKFGPVAPSDWKSSNVLERCKTFFANPMSDRHIYMTLY</sequence>
<dbReference type="GeneID" id="59344978"/>
<dbReference type="RefSeq" id="XP_037220383.1">
    <property type="nucleotide sequence ID" value="XM_037362462.1"/>
</dbReference>
<keyword evidence="3" id="KW-1185">Reference proteome</keyword>
<feature type="region of interest" description="Disordered" evidence="1">
    <location>
        <begin position="92"/>
        <end position="112"/>
    </location>
</feature>